<gene>
    <name evidence="1" type="ORF">EV209_1749</name>
</gene>
<dbReference type="EMBL" id="SGXF01000003">
    <property type="protein sequence ID" value="RZT00440.1"/>
    <property type="molecule type" value="Genomic_DNA"/>
</dbReference>
<protein>
    <submittedName>
        <fullName evidence="1">Uncharacterized protein</fullName>
    </submittedName>
</protein>
<evidence type="ECO:0000313" key="2">
    <source>
        <dbReference type="Proteomes" id="UP000292927"/>
    </source>
</evidence>
<dbReference type="OrthoDB" id="2084516at2"/>
<dbReference type="Proteomes" id="UP000292927">
    <property type="component" value="Unassembled WGS sequence"/>
</dbReference>
<name>A0A4V2F7N5_9FIRM</name>
<dbReference type="RefSeq" id="WP_130435055.1">
    <property type="nucleotide sequence ID" value="NZ_SGXF01000003.1"/>
</dbReference>
<reference evidence="1 2" key="1">
    <citation type="submission" date="2019-02" db="EMBL/GenBank/DDBJ databases">
        <title>Genomic Encyclopedia of Type Strains, Phase IV (KMG-IV): sequencing the most valuable type-strain genomes for metagenomic binning, comparative biology and taxonomic classification.</title>
        <authorList>
            <person name="Goeker M."/>
        </authorList>
    </citation>
    <scope>NUCLEOTIDE SEQUENCE [LARGE SCALE GENOMIC DNA]</scope>
    <source>
        <strain evidence="1 2">DSM 29486</strain>
    </source>
</reference>
<proteinExistence type="predicted"/>
<dbReference type="AlphaFoldDB" id="A0A4V2F7N5"/>
<sequence length="92" mass="10821">MFRLWGKIWKSNHLVTDTVACDDDPSASRTRKVLQGLETICHELDLPVPIWLDQNIAEFQRGSKTRFRQDSFIEEVPFDYLEIQVIEEDLQV</sequence>
<keyword evidence="2" id="KW-1185">Reference proteome</keyword>
<accession>A0A4V2F7N5</accession>
<organism evidence="1 2">
    <name type="scientific">Cuneatibacter caecimuris</name>
    <dbReference type="NCBI Taxonomy" id="1796618"/>
    <lineage>
        <taxon>Bacteria</taxon>
        <taxon>Bacillati</taxon>
        <taxon>Bacillota</taxon>
        <taxon>Clostridia</taxon>
        <taxon>Lachnospirales</taxon>
        <taxon>Lachnospiraceae</taxon>
        <taxon>Cuneatibacter</taxon>
    </lineage>
</organism>
<comment type="caution">
    <text evidence="1">The sequence shown here is derived from an EMBL/GenBank/DDBJ whole genome shotgun (WGS) entry which is preliminary data.</text>
</comment>
<evidence type="ECO:0000313" key="1">
    <source>
        <dbReference type="EMBL" id="RZT00440.1"/>
    </source>
</evidence>